<sequence length="91" mass="10368">MTHECSSECCLHRQIILFLFEQQGSKNIVLGSLGMGVFRDNVEGGSRGYGENIRLEMLLDFERVLSSNFIQYRWREILCVVSTIGPRPTGQ</sequence>
<dbReference type="Proteomes" id="UP000719766">
    <property type="component" value="Unassembled WGS sequence"/>
</dbReference>
<dbReference type="EMBL" id="JABBWE010000111">
    <property type="protein sequence ID" value="KAG1785422.1"/>
    <property type="molecule type" value="Genomic_DNA"/>
</dbReference>
<name>A0A9P7AAH6_9AGAM</name>
<protein>
    <submittedName>
        <fullName evidence="1">Uncharacterized protein</fullName>
    </submittedName>
</protein>
<dbReference type="GeneID" id="64592647"/>
<reference evidence="1" key="1">
    <citation type="journal article" date="2020" name="New Phytol.">
        <title>Comparative genomics reveals dynamic genome evolution in host specialist ectomycorrhizal fungi.</title>
        <authorList>
            <person name="Lofgren L.A."/>
            <person name="Nguyen N.H."/>
            <person name="Vilgalys R."/>
            <person name="Ruytinx J."/>
            <person name="Liao H.L."/>
            <person name="Branco S."/>
            <person name="Kuo A."/>
            <person name="LaButti K."/>
            <person name="Lipzen A."/>
            <person name="Andreopoulos W."/>
            <person name="Pangilinan J."/>
            <person name="Riley R."/>
            <person name="Hundley H."/>
            <person name="Na H."/>
            <person name="Barry K."/>
            <person name="Grigoriev I.V."/>
            <person name="Stajich J.E."/>
            <person name="Kennedy P.G."/>
        </authorList>
    </citation>
    <scope>NUCLEOTIDE SEQUENCE</scope>
    <source>
        <strain evidence="1">S12</strain>
    </source>
</reference>
<accession>A0A9P7AAH6</accession>
<comment type="caution">
    <text evidence="1">The sequence shown here is derived from an EMBL/GenBank/DDBJ whole genome shotgun (WGS) entry which is preliminary data.</text>
</comment>
<evidence type="ECO:0000313" key="1">
    <source>
        <dbReference type="EMBL" id="KAG1785422.1"/>
    </source>
</evidence>
<proteinExistence type="predicted"/>
<organism evidence="1 2">
    <name type="scientific">Suillus plorans</name>
    <dbReference type="NCBI Taxonomy" id="116603"/>
    <lineage>
        <taxon>Eukaryota</taxon>
        <taxon>Fungi</taxon>
        <taxon>Dikarya</taxon>
        <taxon>Basidiomycota</taxon>
        <taxon>Agaricomycotina</taxon>
        <taxon>Agaricomycetes</taxon>
        <taxon>Agaricomycetidae</taxon>
        <taxon>Boletales</taxon>
        <taxon>Suillineae</taxon>
        <taxon>Suillaceae</taxon>
        <taxon>Suillus</taxon>
    </lineage>
</organism>
<dbReference type="RefSeq" id="XP_041152905.1">
    <property type="nucleotide sequence ID" value="XM_041298883.1"/>
</dbReference>
<keyword evidence="2" id="KW-1185">Reference proteome</keyword>
<gene>
    <name evidence="1" type="ORF">HD556DRAFT_1249909</name>
</gene>
<dbReference type="AlphaFoldDB" id="A0A9P7AAH6"/>
<evidence type="ECO:0000313" key="2">
    <source>
        <dbReference type="Proteomes" id="UP000719766"/>
    </source>
</evidence>
<dbReference type="OrthoDB" id="10345438at2759"/>